<dbReference type="SUPFAM" id="SSF54001">
    <property type="entry name" value="Cysteine proteinases"/>
    <property type="match status" value="1"/>
</dbReference>
<dbReference type="PANTHER" id="PTHR10589">
    <property type="entry name" value="UBIQUITIN CARBOXYL-TERMINAL HYDROLASE"/>
    <property type="match status" value="1"/>
</dbReference>
<organism evidence="15 16">
    <name type="scientific">Stylonychia lemnae</name>
    <name type="common">Ciliate</name>
    <dbReference type="NCBI Taxonomy" id="5949"/>
    <lineage>
        <taxon>Eukaryota</taxon>
        <taxon>Sar</taxon>
        <taxon>Alveolata</taxon>
        <taxon>Ciliophora</taxon>
        <taxon>Intramacronucleata</taxon>
        <taxon>Spirotrichea</taxon>
        <taxon>Stichotrichia</taxon>
        <taxon>Sporadotrichida</taxon>
        <taxon>Oxytrichidae</taxon>
        <taxon>Stylonychinae</taxon>
        <taxon>Stylonychia</taxon>
    </lineage>
</organism>
<dbReference type="PROSITE" id="PS52048">
    <property type="entry name" value="UCH_DOMAIN"/>
    <property type="match status" value="1"/>
</dbReference>
<evidence type="ECO:0000256" key="4">
    <source>
        <dbReference type="ARBA" id="ARBA00022786"/>
    </source>
</evidence>
<sequence>MRQVGVKGVQVEELITLEDDELNQIKQFTAQLQYHFRPIYGLIFLFKWIQETEKRETLVEYDPELFFANQVINNACATQAICSILMNRTKDIEIGDELKNLREFSLEMNAKDKGWAIGNSEVIRVAHNSFSRQEPFEIEQDVKGGKEEDAFHFISYLPFNGQLYELDGLQSGPISFGPCTEENWLSQAREQIMKRIAKYESSEIRFNLLAVIADKKDQAEKECNRLKLIRNFLMKQLGHEQDEIMEDLSSVKTEIDELSKQNQETMQASLNEINQSILNQEMKIQNEIERNQRWKTENERRKHNYVPFVLELLQQLAKKNMLEGLFKDAVEKKKKKQEEKKASKTGGAK</sequence>
<evidence type="ECO:0000256" key="8">
    <source>
        <dbReference type="PIRSR" id="PIRSR038120-1"/>
    </source>
</evidence>
<dbReference type="Gene3D" id="1.20.58.860">
    <property type="match status" value="1"/>
</dbReference>
<feature type="region of interest" description="Disordered" evidence="13">
    <location>
        <begin position="330"/>
        <end position="349"/>
    </location>
</feature>
<dbReference type="InterPro" id="IPR001578">
    <property type="entry name" value="Peptidase_C12_UCH"/>
</dbReference>
<dbReference type="InterPro" id="IPR036959">
    <property type="entry name" value="Peptidase_C12_UCH_sf"/>
</dbReference>
<dbReference type="PROSITE" id="PS52049">
    <property type="entry name" value="ULD"/>
    <property type="match status" value="1"/>
</dbReference>
<feature type="active site" description="Proton donor" evidence="8 10">
    <location>
        <position position="152"/>
    </location>
</feature>
<evidence type="ECO:0000256" key="6">
    <source>
        <dbReference type="ARBA" id="ARBA00022807"/>
    </source>
</evidence>
<comment type="catalytic activity">
    <reaction evidence="1 7 10 11">
        <text>Thiol-dependent hydrolysis of ester, thioester, amide, peptide and isopeptide bonds formed by the C-terminal Gly of ubiquitin (a 76-residue protein attached to proteins as an intracellular targeting signal).</text>
        <dbReference type="EC" id="3.4.19.12"/>
    </reaction>
</comment>
<dbReference type="GO" id="GO:0006511">
    <property type="term" value="P:ubiquitin-dependent protein catabolic process"/>
    <property type="evidence" value="ECO:0007669"/>
    <property type="project" value="UniProtKB-UniRule"/>
</dbReference>
<feature type="domain" description="UCH catalytic" evidence="14">
    <location>
        <begin position="1"/>
        <end position="213"/>
    </location>
</feature>
<dbReference type="GO" id="GO:0016579">
    <property type="term" value="P:protein deubiquitination"/>
    <property type="evidence" value="ECO:0007669"/>
    <property type="project" value="InterPro"/>
</dbReference>
<dbReference type="PANTHER" id="PTHR10589:SF16">
    <property type="entry name" value="UBIQUITIN CARBOXYL-TERMINAL HYDROLASE ISOZYME L5"/>
    <property type="match status" value="1"/>
</dbReference>
<feature type="site" description="Important for enzyme activity" evidence="9 10">
    <location>
        <position position="167"/>
    </location>
</feature>
<feature type="active site" description="Nucleophile" evidence="8 10">
    <location>
        <position position="76"/>
    </location>
</feature>
<dbReference type="EMBL" id="CCKQ01001219">
    <property type="protein sequence ID" value="CDW72324.1"/>
    <property type="molecule type" value="Genomic_DNA"/>
</dbReference>
<keyword evidence="16" id="KW-1185">Reference proteome</keyword>
<dbReference type="InterPro" id="IPR038765">
    <property type="entry name" value="Papain-like_cys_pep_sf"/>
</dbReference>
<evidence type="ECO:0000256" key="2">
    <source>
        <dbReference type="ARBA" id="ARBA00009326"/>
    </source>
</evidence>
<evidence type="ECO:0000313" key="15">
    <source>
        <dbReference type="EMBL" id="CDW72324.1"/>
    </source>
</evidence>
<keyword evidence="5 7" id="KW-0378">Hydrolase</keyword>
<dbReference type="Pfam" id="PF18031">
    <property type="entry name" value="UCH_C"/>
    <property type="match status" value="1"/>
</dbReference>
<protein>
    <recommendedName>
        <fullName evidence="7 11">Ubiquitin carboxyl-terminal hydrolase</fullName>
        <ecNumber evidence="7 11">3.4.19.12</ecNumber>
    </recommendedName>
</protein>
<evidence type="ECO:0000256" key="13">
    <source>
        <dbReference type="SAM" id="MobiDB-lite"/>
    </source>
</evidence>
<feature type="coiled-coil region" evidence="12">
    <location>
        <begin position="209"/>
        <end position="268"/>
    </location>
</feature>
<dbReference type="Gene3D" id="3.40.532.10">
    <property type="entry name" value="Peptidase C12, ubiquitin carboxyl-terminal hydrolase"/>
    <property type="match status" value="1"/>
</dbReference>
<dbReference type="InterPro" id="IPR041507">
    <property type="entry name" value="UCH_C"/>
</dbReference>
<dbReference type="OMA" id="XAKEKQN"/>
<evidence type="ECO:0000256" key="7">
    <source>
        <dbReference type="PIRNR" id="PIRNR038120"/>
    </source>
</evidence>
<comment type="similarity">
    <text evidence="2 7 10 11">Belongs to the peptidase C12 family.</text>
</comment>
<accession>A0A077ZS57</accession>
<keyword evidence="6 7" id="KW-0788">Thiol protease</keyword>
<dbReference type="Proteomes" id="UP000039865">
    <property type="component" value="Unassembled WGS sequence"/>
</dbReference>
<dbReference type="OrthoDB" id="1924260at2759"/>
<dbReference type="PIRSF" id="PIRSF038120">
    <property type="entry name" value="Ubiquitinyl_hydrolase_UCH37"/>
    <property type="match status" value="1"/>
</dbReference>
<dbReference type="FunCoup" id="A0A077ZS57">
    <property type="interactions" value="406"/>
</dbReference>
<gene>
    <name evidence="15" type="primary">Contig17645.g18765</name>
    <name evidence="15" type="ORF">STYLEM_1283</name>
</gene>
<dbReference type="CDD" id="cd09617">
    <property type="entry name" value="Peptidase_C12_UCH37_BAP1"/>
    <property type="match status" value="1"/>
</dbReference>
<evidence type="ECO:0000256" key="3">
    <source>
        <dbReference type="ARBA" id="ARBA00022670"/>
    </source>
</evidence>
<dbReference type="InterPro" id="IPR017390">
    <property type="entry name" value="Ubiquitinyl_hydrolase_UCH37"/>
</dbReference>
<dbReference type="GO" id="GO:0005737">
    <property type="term" value="C:cytoplasm"/>
    <property type="evidence" value="ECO:0007669"/>
    <property type="project" value="TreeGrafter"/>
</dbReference>
<feature type="compositionally biased region" description="Basic and acidic residues" evidence="13">
    <location>
        <begin position="330"/>
        <end position="342"/>
    </location>
</feature>
<dbReference type="EC" id="3.4.19.12" evidence="7 11"/>
<keyword evidence="4 7" id="KW-0833">Ubl conjugation pathway</keyword>
<keyword evidence="3 7" id="KW-0645">Protease</keyword>
<evidence type="ECO:0000259" key="14">
    <source>
        <dbReference type="PROSITE" id="PS52048"/>
    </source>
</evidence>
<dbReference type="PRINTS" id="PR00707">
    <property type="entry name" value="UBCTHYDRLASE"/>
</dbReference>
<feature type="site" description="Transition state stabilizer" evidence="10">
    <location>
        <position position="70"/>
    </location>
</feature>
<evidence type="ECO:0000256" key="12">
    <source>
        <dbReference type="SAM" id="Coils"/>
    </source>
</evidence>
<evidence type="ECO:0000256" key="9">
    <source>
        <dbReference type="PIRSR" id="PIRSR038120-2"/>
    </source>
</evidence>
<evidence type="ECO:0000313" key="16">
    <source>
        <dbReference type="Proteomes" id="UP000039865"/>
    </source>
</evidence>
<evidence type="ECO:0000256" key="1">
    <source>
        <dbReference type="ARBA" id="ARBA00000707"/>
    </source>
</evidence>
<reference evidence="15 16" key="1">
    <citation type="submission" date="2014-06" db="EMBL/GenBank/DDBJ databases">
        <authorList>
            <person name="Swart Estienne"/>
        </authorList>
    </citation>
    <scope>NUCLEOTIDE SEQUENCE [LARGE SCALE GENOMIC DNA]</scope>
    <source>
        <strain evidence="15 16">130c</strain>
    </source>
</reference>
<dbReference type="AlphaFoldDB" id="A0A077ZS57"/>
<evidence type="ECO:0000256" key="11">
    <source>
        <dbReference type="RuleBase" id="RU361215"/>
    </source>
</evidence>
<evidence type="ECO:0000256" key="10">
    <source>
        <dbReference type="PROSITE-ProRule" id="PRU01393"/>
    </source>
</evidence>
<dbReference type="InParanoid" id="A0A077ZS57"/>
<evidence type="ECO:0000256" key="5">
    <source>
        <dbReference type="ARBA" id="ARBA00022801"/>
    </source>
</evidence>
<proteinExistence type="inferred from homology"/>
<dbReference type="GO" id="GO:0004843">
    <property type="term" value="F:cysteine-type deubiquitinase activity"/>
    <property type="evidence" value="ECO:0007669"/>
    <property type="project" value="UniProtKB-UniRule"/>
</dbReference>
<name>A0A077ZS57_STYLE</name>
<dbReference type="Pfam" id="PF01088">
    <property type="entry name" value="Peptidase_C12"/>
    <property type="match status" value="1"/>
</dbReference>
<keyword evidence="12" id="KW-0175">Coiled coil</keyword>